<dbReference type="Pfam" id="PF02954">
    <property type="entry name" value="HTH_8"/>
    <property type="match status" value="1"/>
</dbReference>
<keyword evidence="2" id="KW-0067">ATP-binding</keyword>
<dbReference type="InterPro" id="IPR002078">
    <property type="entry name" value="Sigma_54_int"/>
</dbReference>
<evidence type="ECO:0000256" key="2">
    <source>
        <dbReference type="ARBA" id="ARBA00022840"/>
    </source>
</evidence>
<evidence type="ECO:0000256" key="1">
    <source>
        <dbReference type="ARBA" id="ARBA00022741"/>
    </source>
</evidence>
<keyword evidence="1" id="KW-0547">Nucleotide-binding</keyword>
<feature type="domain" description="Sigma-54 factor interaction" evidence="5">
    <location>
        <begin position="419"/>
        <end position="486"/>
    </location>
</feature>
<dbReference type="Proteomes" id="UP000694287">
    <property type="component" value="Unassembled WGS sequence"/>
</dbReference>
<comment type="caution">
    <text evidence="6">The sequence shown here is derived from an EMBL/GenBank/DDBJ whole genome shotgun (WGS) entry which is preliminary data.</text>
</comment>
<sequence>MGTVDTWERFQAGEEPRGVRAEVLTSWRRSRFSGVDPEYVDVPYLETDLDSHFARVAVPIMTGMADLLVGDSSCLALSDASGSVVWRWVSEPMLRTTLDGLSVIEGFCFNEEFVGANGLGTALETGGLTVVRGSEHFVHRFHDVTCVAAPVRHPVTRRVVGAVNVTCRAADTNSLLSVVVRKLVDEIQVALYDSATAREQHLLSAFLDEQRRVGGPVAVVGDGLIIANPQAADLGLDRLDLWDEIRALRGAGDGTSIGLPADLTAQVRIVRDAGAPAGAVITVADQPARPQPARRPVAGAAGDEWEAAAVRARRLAADGPVVVLGEPGSGRRSVLAGAFGDDPEVLDAATHHADPAAWFDRLRTVLSGDAPVVLLHVDLLDTTASAAVTATIAAGPRPAVGLTATAAEDDPAAPQTMRLIDRLAAGSVRLPPLRRRPDAVVAIARSELGRYGGGQTFAADAFAALRRYHWPGNLAELTRVVRDVARDADGPTIALAALPAEVRAAVGRRVLSPIERSEASVIASVLREHDGNKSTAARELGISRTALYAKIRTYRI</sequence>
<evidence type="ECO:0000256" key="3">
    <source>
        <dbReference type="ARBA" id="ARBA00023015"/>
    </source>
</evidence>
<gene>
    <name evidence="6" type="ORF">I4I81_01355</name>
</gene>
<evidence type="ECO:0000256" key="4">
    <source>
        <dbReference type="ARBA" id="ARBA00023163"/>
    </source>
</evidence>
<dbReference type="RefSeq" id="WP_218615738.1">
    <property type="nucleotide sequence ID" value="NZ_JADQDK010000001.1"/>
</dbReference>
<keyword evidence="3" id="KW-0805">Transcription regulation</keyword>
<dbReference type="PANTHER" id="PTHR32071">
    <property type="entry name" value="TRANSCRIPTIONAL REGULATORY PROTEIN"/>
    <property type="match status" value="1"/>
</dbReference>
<organism evidence="6 7">
    <name type="scientific">Pseudonocardia abyssalis</name>
    <dbReference type="NCBI Taxonomy" id="2792008"/>
    <lineage>
        <taxon>Bacteria</taxon>
        <taxon>Bacillati</taxon>
        <taxon>Actinomycetota</taxon>
        <taxon>Actinomycetes</taxon>
        <taxon>Pseudonocardiales</taxon>
        <taxon>Pseudonocardiaceae</taxon>
        <taxon>Pseudonocardia</taxon>
    </lineage>
</organism>
<dbReference type="EMBL" id="JADQDK010000001">
    <property type="protein sequence ID" value="MBW0132904.1"/>
    <property type="molecule type" value="Genomic_DNA"/>
</dbReference>
<name>A0ABS6UKW9_9PSEU</name>
<accession>A0ABS6UKW9</accession>
<dbReference type="Pfam" id="PF25601">
    <property type="entry name" value="AAA_lid_14"/>
    <property type="match status" value="1"/>
</dbReference>
<keyword evidence="7" id="KW-1185">Reference proteome</keyword>
<evidence type="ECO:0000313" key="7">
    <source>
        <dbReference type="Proteomes" id="UP000694287"/>
    </source>
</evidence>
<keyword evidence="4" id="KW-0804">Transcription</keyword>
<dbReference type="InterPro" id="IPR058031">
    <property type="entry name" value="AAA_lid_NorR"/>
</dbReference>
<evidence type="ECO:0000313" key="6">
    <source>
        <dbReference type="EMBL" id="MBW0132904.1"/>
    </source>
</evidence>
<reference evidence="6 7" key="1">
    <citation type="submission" date="2020-11" db="EMBL/GenBank/DDBJ databases">
        <title>Pseudonocardia abyssalis sp. nov. and Pseudonocardia oceani sp. nov., description and phylogenomic analysis of two novel actinomycetes isolated from the deep Southern Ocean.</title>
        <authorList>
            <person name="Parra J."/>
        </authorList>
    </citation>
    <scope>NUCLEOTIDE SEQUENCE [LARGE SCALE GENOMIC DNA]</scope>
    <source>
        <strain evidence="6 7">KRD-168</strain>
    </source>
</reference>
<proteinExistence type="predicted"/>
<dbReference type="PROSITE" id="PS50045">
    <property type="entry name" value="SIGMA54_INTERACT_4"/>
    <property type="match status" value="1"/>
</dbReference>
<evidence type="ECO:0000259" key="5">
    <source>
        <dbReference type="PROSITE" id="PS50045"/>
    </source>
</evidence>
<protein>
    <recommendedName>
        <fullName evidence="5">Sigma-54 factor interaction domain-containing protein</fullName>
    </recommendedName>
</protein>
<dbReference type="InterPro" id="IPR002197">
    <property type="entry name" value="HTH_Fis"/>
</dbReference>